<sequence>MQQQILCLACCCAHVSTRHGTGPACLPARRHHHVISLCRLHGSDLRPAMLYLAQGLDQPTTATARGWGREFSPSPSLSTCSYVMILLYFLERRSFMIRPAAIAAHSYPRYICTMYCSSHLAALISVHQPLCSAARGEAGSLFPTVLHHSMLCHAIQCRHPSALLCALYTGKIEVTNKSHVLISSLASISNDSGDKAVIMSATRCACCRCHRLLRMFSRLALSTPHLSHSLDSTPRATASCVFFLQQRHLYDRMSLNSLLPRTKLQSPSVAHHHSCRKYRGA</sequence>
<name>A0ABR1M487_9PEZI</name>
<reference evidence="1 2" key="1">
    <citation type="submission" date="2024-04" db="EMBL/GenBank/DDBJ databases">
        <title>Phyllosticta paracitricarpa is synonymous to the EU quarantine fungus P. citricarpa based on phylogenomic analyses.</title>
        <authorList>
            <consortium name="Lawrence Berkeley National Laboratory"/>
            <person name="Van ingen-buijs V.A."/>
            <person name="Van westerhoven A.C."/>
            <person name="Haridas S."/>
            <person name="Skiadas P."/>
            <person name="Martin F."/>
            <person name="Groenewald J.Z."/>
            <person name="Crous P.W."/>
            <person name="Seidl M.F."/>
        </authorList>
    </citation>
    <scope>NUCLEOTIDE SEQUENCE [LARGE SCALE GENOMIC DNA]</scope>
    <source>
        <strain evidence="1 2">CPC 17464</strain>
    </source>
</reference>
<keyword evidence="2" id="KW-1185">Reference proteome</keyword>
<dbReference type="EMBL" id="JBBPEH010000002">
    <property type="protein sequence ID" value="KAK7542392.1"/>
    <property type="molecule type" value="Genomic_DNA"/>
</dbReference>
<accession>A0ABR1M487</accession>
<organism evidence="1 2">
    <name type="scientific">Phyllosticta citribraziliensis</name>
    <dbReference type="NCBI Taxonomy" id="989973"/>
    <lineage>
        <taxon>Eukaryota</taxon>
        <taxon>Fungi</taxon>
        <taxon>Dikarya</taxon>
        <taxon>Ascomycota</taxon>
        <taxon>Pezizomycotina</taxon>
        <taxon>Dothideomycetes</taxon>
        <taxon>Dothideomycetes incertae sedis</taxon>
        <taxon>Botryosphaeriales</taxon>
        <taxon>Phyllostictaceae</taxon>
        <taxon>Phyllosticta</taxon>
    </lineage>
</organism>
<protein>
    <submittedName>
        <fullName evidence="1">Uncharacterized protein</fullName>
    </submittedName>
</protein>
<dbReference type="Proteomes" id="UP001360953">
    <property type="component" value="Unassembled WGS sequence"/>
</dbReference>
<gene>
    <name evidence="1" type="ORF">J3D65DRAFT_613661</name>
</gene>
<dbReference type="GeneID" id="92032039"/>
<dbReference type="RefSeq" id="XP_066658685.1">
    <property type="nucleotide sequence ID" value="XM_066799133.1"/>
</dbReference>
<proteinExistence type="predicted"/>
<evidence type="ECO:0000313" key="2">
    <source>
        <dbReference type="Proteomes" id="UP001360953"/>
    </source>
</evidence>
<comment type="caution">
    <text evidence="1">The sequence shown here is derived from an EMBL/GenBank/DDBJ whole genome shotgun (WGS) entry which is preliminary data.</text>
</comment>
<evidence type="ECO:0000313" key="1">
    <source>
        <dbReference type="EMBL" id="KAK7542392.1"/>
    </source>
</evidence>